<reference evidence="2 3" key="1">
    <citation type="journal article" date="2015" name="Genome Biol. Evol.">
        <title>The genome of winter moth (Operophtera brumata) provides a genomic perspective on sexual dimorphism and phenology.</title>
        <authorList>
            <person name="Derks M.F."/>
            <person name="Smit S."/>
            <person name="Salis L."/>
            <person name="Schijlen E."/>
            <person name="Bossers A."/>
            <person name="Mateman C."/>
            <person name="Pijl A.S."/>
            <person name="de Ridder D."/>
            <person name="Groenen M.A."/>
            <person name="Visser M.E."/>
            <person name="Megens H.J."/>
        </authorList>
    </citation>
    <scope>NUCLEOTIDE SEQUENCE [LARGE SCALE GENOMIC DNA]</scope>
    <source>
        <strain evidence="2">WM2013NL</strain>
        <tissue evidence="2">Head and thorax</tissue>
    </source>
</reference>
<organism evidence="2 3">
    <name type="scientific">Operophtera brumata</name>
    <name type="common">Winter moth</name>
    <name type="synonym">Phalaena brumata</name>
    <dbReference type="NCBI Taxonomy" id="104452"/>
    <lineage>
        <taxon>Eukaryota</taxon>
        <taxon>Metazoa</taxon>
        <taxon>Ecdysozoa</taxon>
        <taxon>Arthropoda</taxon>
        <taxon>Hexapoda</taxon>
        <taxon>Insecta</taxon>
        <taxon>Pterygota</taxon>
        <taxon>Neoptera</taxon>
        <taxon>Endopterygota</taxon>
        <taxon>Lepidoptera</taxon>
        <taxon>Glossata</taxon>
        <taxon>Ditrysia</taxon>
        <taxon>Geometroidea</taxon>
        <taxon>Geometridae</taxon>
        <taxon>Larentiinae</taxon>
        <taxon>Operophtera</taxon>
    </lineage>
</organism>
<keyword evidence="3" id="KW-1185">Reference proteome</keyword>
<dbReference type="AlphaFoldDB" id="A0A0L7KV93"/>
<protein>
    <submittedName>
        <fullName evidence="2">Polyprotein</fullName>
    </submittedName>
</protein>
<comment type="caution">
    <text evidence="2">The sequence shown here is derived from an EMBL/GenBank/DDBJ whole genome shotgun (WGS) entry which is preliminary data.</text>
</comment>
<dbReference type="EMBL" id="JTDY01005271">
    <property type="protein sequence ID" value="KOB67172.1"/>
    <property type="molecule type" value="Genomic_DNA"/>
</dbReference>
<proteinExistence type="predicted"/>
<accession>A0A0L7KV93</accession>
<dbReference type="Pfam" id="PF18701">
    <property type="entry name" value="DUF5641"/>
    <property type="match status" value="1"/>
</dbReference>
<dbReference type="Proteomes" id="UP000037510">
    <property type="component" value="Unassembled WGS sequence"/>
</dbReference>
<feature type="domain" description="DUF5641" evidence="1">
    <location>
        <begin position="2"/>
        <end position="57"/>
    </location>
</feature>
<evidence type="ECO:0000313" key="3">
    <source>
        <dbReference type="Proteomes" id="UP000037510"/>
    </source>
</evidence>
<name>A0A0L7KV93_OPEBR</name>
<dbReference type="InterPro" id="IPR040676">
    <property type="entry name" value="DUF5641"/>
</dbReference>
<gene>
    <name evidence="2" type="ORF">OBRU01_19823</name>
</gene>
<evidence type="ECO:0000313" key="2">
    <source>
        <dbReference type="EMBL" id="KOB67172.1"/>
    </source>
</evidence>
<evidence type="ECO:0000259" key="1">
    <source>
        <dbReference type="Pfam" id="PF18701"/>
    </source>
</evidence>
<sequence length="63" mass="6753">MKPGDLVVMIDPDASRNLWKKGIIKKGFSGADGRIRTVEVAIKKGVLLTRPVARLAVIPVAAD</sequence>